<protein>
    <submittedName>
        <fullName evidence="1">Uncharacterized protein</fullName>
    </submittedName>
</protein>
<dbReference type="RefSeq" id="WP_368847450.1">
    <property type="nucleotide sequence ID" value="NZ_CP194411.1"/>
</dbReference>
<evidence type="ECO:0000313" key="2">
    <source>
        <dbReference type="Proteomes" id="UP001559623"/>
    </source>
</evidence>
<gene>
    <name evidence="1" type="ORF">QCO44_08790</name>
</gene>
<accession>A0ABV3X690</accession>
<reference evidence="1 2" key="1">
    <citation type="submission" date="2023-04" db="EMBL/GenBank/DDBJ databases">
        <title>Genome Sequence of Selenomonas sputigena ATCC 33150.</title>
        <authorList>
            <person name="Miller D.P."/>
            <person name="Anvari S."/>
            <person name="Polson S.W."/>
            <person name="Macdonald M."/>
            <person name="Mcdowell J.V."/>
        </authorList>
    </citation>
    <scope>NUCLEOTIDE SEQUENCE [LARGE SCALE GENOMIC DNA]</scope>
    <source>
        <strain evidence="1 2">ATCC 33150</strain>
    </source>
</reference>
<evidence type="ECO:0000313" key="1">
    <source>
        <dbReference type="EMBL" id="MEX5285726.1"/>
    </source>
</evidence>
<proteinExistence type="predicted"/>
<comment type="caution">
    <text evidence="1">The sequence shown here is derived from an EMBL/GenBank/DDBJ whole genome shotgun (WGS) entry which is preliminary data.</text>
</comment>
<dbReference type="EMBL" id="JARVLH010000005">
    <property type="protein sequence ID" value="MEX5285726.1"/>
    <property type="molecule type" value="Genomic_DNA"/>
</dbReference>
<sequence length="76" mass="8247">MPTLVESELKSGVIFGDAENGEYVYMPASEIGVASPLCIYEAGSLRDDVDLAEALRLIRVRSLRPAVHPRLGKNSC</sequence>
<organism evidence="1 2">
    <name type="scientific">Selenomonas sputigena</name>
    <dbReference type="NCBI Taxonomy" id="69823"/>
    <lineage>
        <taxon>Bacteria</taxon>
        <taxon>Bacillati</taxon>
        <taxon>Bacillota</taxon>
        <taxon>Negativicutes</taxon>
        <taxon>Selenomonadales</taxon>
        <taxon>Selenomonadaceae</taxon>
        <taxon>Selenomonas</taxon>
    </lineage>
</organism>
<dbReference type="Proteomes" id="UP001559623">
    <property type="component" value="Unassembled WGS sequence"/>
</dbReference>
<keyword evidence="2" id="KW-1185">Reference proteome</keyword>
<name>A0ABV3X690_9FIRM</name>